<dbReference type="InterPro" id="IPR050903">
    <property type="entry name" value="Bact_Chemotaxis_MeTrfase"/>
</dbReference>
<evidence type="ECO:0000313" key="13">
    <source>
        <dbReference type="EMBL" id="GAA6169884.1"/>
    </source>
</evidence>
<dbReference type="Gene3D" id="3.40.50.180">
    <property type="entry name" value="Methylesterase CheB, C-terminal domain"/>
    <property type="match status" value="1"/>
</dbReference>
<dbReference type="SUPFAM" id="SSF55785">
    <property type="entry name" value="PYP-like sensor domain (PAS domain)"/>
    <property type="match status" value="1"/>
</dbReference>
<evidence type="ECO:0000256" key="9">
    <source>
        <dbReference type="SAM" id="Coils"/>
    </source>
</evidence>
<dbReference type="Pfam" id="PF03705">
    <property type="entry name" value="CheR_N"/>
    <property type="match status" value="1"/>
</dbReference>
<dbReference type="Gene3D" id="3.40.50.2300">
    <property type="match status" value="1"/>
</dbReference>
<feature type="coiled-coil region" evidence="9">
    <location>
        <begin position="660"/>
        <end position="747"/>
    </location>
</feature>
<evidence type="ECO:0000256" key="7">
    <source>
        <dbReference type="PROSITE-ProRule" id="PRU00050"/>
    </source>
</evidence>
<dbReference type="Gene3D" id="3.30.450.20">
    <property type="entry name" value="PAS domain"/>
    <property type="match status" value="1"/>
</dbReference>
<name>A0ABQ0AE03_9GAMM</name>
<feature type="active site" evidence="7">
    <location>
        <position position="49"/>
    </location>
</feature>
<evidence type="ECO:0000313" key="14">
    <source>
        <dbReference type="Proteomes" id="UP001465153"/>
    </source>
</evidence>
<dbReference type="SMART" id="SM00138">
    <property type="entry name" value="MeTrc"/>
    <property type="match status" value="1"/>
</dbReference>
<dbReference type="InterPro" id="IPR036804">
    <property type="entry name" value="CheR_N_sf"/>
</dbReference>
<dbReference type="InterPro" id="IPR022642">
    <property type="entry name" value="CheR_C"/>
</dbReference>
<keyword evidence="7" id="KW-0378">Hydrolase</keyword>
<evidence type="ECO:0000256" key="5">
    <source>
        <dbReference type="ARBA" id="ARBA00022679"/>
    </source>
</evidence>
<protein>
    <recommendedName>
        <fullName evidence="2">protein-glutamate O-methyltransferase</fullName>
        <ecNumber evidence="2">2.1.1.80</ecNumber>
    </recommendedName>
</protein>
<evidence type="ECO:0000256" key="1">
    <source>
        <dbReference type="ARBA" id="ARBA00001541"/>
    </source>
</evidence>
<dbReference type="CDD" id="cd00156">
    <property type="entry name" value="REC"/>
    <property type="match status" value="1"/>
</dbReference>
<sequence>MNNKVDLSTEIVPSYYIGIGASAGGLEALAEFFDNLPPETDAAYIVVQHLSPDFKSMMPELLAKHTNMPIFPVEDGVWVRPNCIYLMPPRKNMLLAEGKLLISDQMPANHPHMPIDIFFRALAEDQQHKAIGVILSGTGSDGTRGIKAIKESGGLIIVQEPNSAKFDGMPISAYKTGLADLSLPPSEMGDSILRFIRHPSISGERSQIKSTNGIEDDILDEIFKLLKQQSSINFSHYKASTVARRIERRLGVNQLESLEDYRRLLLESPRELQILSRELLIGVTRFFRDEEAFSILNTQVIPDIIENSLDSREGLRIWVAGCSSGEEAYSLAILFDEHLRSKGLDIPVKIFATDVDEEAIANASSGVYSADIIQDVSLERLERYFDRKETTYCVKPKVRQMVIFAVHNMIDDPPFSNINMVCCRNVLIYFQHATQKKVLSSLYFSLKTSGYLFLGTSESLGDLQTHFESVNERARIFVKISNARIPLGTHPPSLSYTSSNPESRVMSPVTRVLRAMKGNNGPRSGIVSVLQRLVEEYVPDCIVLNESFDAIHVYGDVSKYTKGIRHGKVSNNIKDIIIDDLSVAVSTALYRAEKNNSDVFYKDVTVGDISQNPVYIDLSVLVVSDSDQANAARHYLLQFVNQKEEIQKDTSNKKISFDVSEQSRQRIIDLENELIKKQEHLQVTIEELETTNEELQSANEELMSANEELQSTNEELQSVNEELYTVNSEYQQKIIELTEANEDLDSVVNATNIGIIFLDDQLAIRRYTSYATNYINVRESDIGRPFHHISHDLSYEDFFSDILKVSGNRVEIERSCSTDIGHEILVRLIPFQSIDEESESGVLITLTDITRQKNTEKSLKNTHDKMLSYFTTSGRPNKLLEYIGNISLLVIDDEELDLANICQLLKKIPGRKYTVFTAQTIDSAVEIINQNTIDLCLVDYMMGDYSAKDFVAELNAQEISVPIVILSGYPENGLDASFLRTQVFDFLSKDELNSQLLKRSIDYVLERRNLQSVFEEIGIE</sequence>
<evidence type="ECO:0000256" key="6">
    <source>
        <dbReference type="ARBA" id="ARBA00022691"/>
    </source>
</evidence>
<dbReference type="Pfam" id="PF00072">
    <property type="entry name" value="Response_reg"/>
    <property type="match status" value="1"/>
</dbReference>
<dbReference type="InterPro" id="IPR022641">
    <property type="entry name" value="CheR_N"/>
</dbReference>
<dbReference type="InterPro" id="IPR029063">
    <property type="entry name" value="SAM-dependent_MTases_sf"/>
</dbReference>
<dbReference type="InterPro" id="IPR011006">
    <property type="entry name" value="CheY-like_superfamily"/>
</dbReference>
<feature type="active site" evidence="7">
    <location>
        <position position="141"/>
    </location>
</feature>
<dbReference type="RefSeq" id="WP_353304284.1">
    <property type="nucleotide sequence ID" value="NZ_BAABWN010000016.1"/>
</dbReference>
<dbReference type="PROSITE" id="PS50122">
    <property type="entry name" value="CHEB"/>
    <property type="match status" value="1"/>
</dbReference>
<feature type="domain" description="CheR-type methyltransferase" evidence="12">
    <location>
        <begin position="207"/>
        <end position="480"/>
    </location>
</feature>
<feature type="domain" description="Response regulatory" evidence="10">
    <location>
        <begin position="887"/>
        <end position="1004"/>
    </location>
</feature>
<dbReference type="PANTHER" id="PTHR24422">
    <property type="entry name" value="CHEMOTAXIS PROTEIN METHYLTRANSFERASE"/>
    <property type="match status" value="1"/>
</dbReference>
<dbReference type="SUPFAM" id="SSF53335">
    <property type="entry name" value="S-adenosyl-L-methionine-dependent methyltransferases"/>
    <property type="match status" value="1"/>
</dbReference>
<dbReference type="Proteomes" id="UP001465153">
    <property type="component" value="Unassembled WGS sequence"/>
</dbReference>
<dbReference type="InterPro" id="IPR000780">
    <property type="entry name" value="CheR_MeTrfase"/>
</dbReference>
<feature type="modified residue" description="4-aspartylphosphate" evidence="8">
    <location>
        <position position="939"/>
    </location>
</feature>
<evidence type="ECO:0000256" key="4">
    <source>
        <dbReference type="ARBA" id="ARBA00022603"/>
    </source>
</evidence>
<dbReference type="SMART" id="SM00448">
    <property type="entry name" value="REC"/>
    <property type="match status" value="1"/>
</dbReference>
<feature type="domain" description="CheB-type methylesterase" evidence="11">
    <location>
        <begin position="11"/>
        <end position="199"/>
    </location>
</feature>
<evidence type="ECO:0000259" key="11">
    <source>
        <dbReference type="PROSITE" id="PS50122"/>
    </source>
</evidence>
<evidence type="ECO:0000256" key="3">
    <source>
        <dbReference type="ARBA" id="ARBA00022500"/>
    </source>
</evidence>
<dbReference type="EC" id="2.1.1.80" evidence="2"/>
<keyword evidence="9" id="KW-0175">Coiled coil</keyword>
<keyword evidence="6" id="KW-0949">S-adenosyl-L-methionine</keyword>
<evidence type="ECO:0000256" key="2">
    <source>
        <dbReference type="ARBA" id="ARBA00012534"/>
    </source>
</evidence>
<dbReference type="CDD" id="cd16434">
    <property type="entry name" value="CheB-CheR_fusion"/>
    <property type="match status" value="1"/>
</dbReference>
<dbReference type="SUPFAM" id="SSF52738">
    <property type="entry name" value="Methylesterase CheB, C-terminal domain"/>
    <property type="match status" value="1"/>
</dbReference>
<accession>A0ABQ0AE03</accession>
<gene>
    <name evidence="13" type="ORF">NBRC116591_36960</name>
</gene>
<dbReference type="InterPro" id="IPR001789">
    <property type="entry name" value="Sig_transdc_resp-reg_receiver"/>
</dbReference>
<keyword evidence="14" id="KW-1185">Reference proteome</keyword>
<proteinExistence type="predicted"/>
<dbReference type="PROSITE" id="PS50110">
    <property type="entry name" value="RESPONSE_REGULATORY"/>
    <property type="match status" value="1"/>
</dbReference>
<dbReference type="PROSITE" id="PS50123">
    <property type="entry name" value="CHER"/>
    <property type="match status" value="1"/>
</dbReference>
<reference evidence="13 14" key="1">
    <citation type="submission" date="2024-04" db="EMBL/GenBank/DDBJ databases">
        <title>Draft genome sequence of Sessilibacter corallicola NBRC 116591.</title>
        <authorList>
            <person name="Miyakawa T."/>
            <person name="Kusuya Y."/>
            <person name="Miura T."/>
        </authorList>
    </citation>
    <scope>NUCLEOTIDE SEQUENCE [LARGE SCALE GENOMIC DNA]</scope>
    <source>
        <strain evidence="13 14">KU-00831-HH</strain>
    </source>
</reference>
<dbReference type="Gene3D" id="3.40.50.150">
    <property type="entry name" value="Vaccinia Virus protein VP39"/>
    <property type="match status" value="1"/>
</dbReference>
<dbReference type="InterPro" id="IPR035965">
    <property type="entry name" value="PAS-like_dom_sf"/>
</dbReference>
<keyword evidence="8" id="KW-0597">Phosphoprotein</keyword>
<keyword evidence="3 7" id="KW-0145">Chemotaxis</keyword>
<dbReference type="Pfam" id="PF13596">
    <property type="entry name" value="PAS_10"/>
    <property type="match status" value="1"/>
</dbReference>
<organism evidence="13 14">
    <name type="scientific">Sessilibacter corallicola</name>
    <dbReference type="NCBI Taxonomy" id="2904075"/>
    <lineage>
        <taxon>Bacteria</taxon>
        <taxon>Pseudomonadati</taxon>
        <taxon>Pseudomonadota</taxon>
        <taxon>Gammaproteobacteria</taxon>
        <taxon>Cellvibrionales</taxon>
        <taxon>Cellvibrionaceae</taxon>
        <taxon>Sessilibacter</taxon>
    </lineage>
</organism>
<comment type="catalytic activity">
    <reaction evidence="1">
        <text>L-glutamyl-[protein] + S-adenosyl-L-methionine = [protein]-L-glutamate 5-O-methyl ester + S-adenosyl-L-homocysteine</text>
        <dbReference type="Rhea" id="RHEA:24452"/>
        <dbReference type="Rhea" id="RHEA-COMP:10208"/>
        <dbReference type="Rhea" id="RHEA-COMP:10311"/>
        <dbReference type="ChEBI" id="CHEBI:29973"/>
        <dbReference type="ChEBI" id="CHEBI:57856"/>
        <dbReference type="ChEBI" id="CHEBI:59789"/>
        <dbReference type="ChEBI" id="CHEBI:82795"/>
        <dbReference type="EC" id="2.1.1.80"/>
    </reaction>
</comment>
<dbReference type="PRINTS" id="PR00996">
    <property type="entry name" value="CHERMTFRASE"/>
</dbReference>
<dbReference type="EMBL" id="BAABWN010000016">
    <property type="protein sequence ID" value="GAA6169884.1"/>
    <property type="molecule type" value="Genomic_DNA"/>
</dbReference>
<comment type="caution">
    <text evidence="13">The sequence shown here is derived from an EMBL/GenBank/DDBJ whole genome shotgun (WGS) entry which is preliminary data.</text>
</comment>
<dbReference type="Pfam" id="PF01339">
    <property type="entry name" value="CheB_methylest"/>
    <property type="match status" value="1"/>
</dbReference>
<keyword evidence="4" id="KW-0489">Methyltransferase</keyword>
<dbReference type="SUPFAM" id="SSF47757">
    <property type="entry name" value="Chemotaxis receptor methyltransferase CheR, N-terminal domain"/>
    <property type="match status" value="1"/>
</dbReference>
<dbReference type="Pfam" id="PF01739">
    <property type="entry name" value="CheR"/>
    <property type="match status" value="1"/>
</dbReference>
<dbReference type="InterPro" id="IPR000673">
    <property type="entry name" value="Sig_transdc_resp-reg_Me-estase"/>
</dbReference>
<feature type="active site" evidence="7">
    <location>
        <position position="22"/>
    </location>
</feature>
<dbReference type="Gene3D" id="1.10.155.10">
    <property type="entry name" value="Chemotaxis receptor methyltransferase CheR, N-terminal domain"/>
    <property type="match status" value="1"/>
</dbReference>
<keyword evidence="5" id="KW-0808">Transferase</keyword>
<dbReference type="InterPro" id="IPR035909">
    <property type="entry name" value="CheB_C"/>
</dbReference>
<evidence type="ECO:0000259" key="10">
    <source>
        <dbReference type="PROSITE" id="PS50110"/>
    </source>
</evidence>
<evidence type="ECO:0000256" key="8">
    <source>
        <dbReference type="PROSITE-ProRule" id="PRU00169"/>
    </source>
</evidence>
<evidence type="ECO:0000259" key="12">
    <source>
        <dbReference type="PROSITE" id="PS50123"/>
    </source>
</evidence>
<dbReference type="SUPFAM" id="SSF52172">
    <property type="entry name" value="CheY-like"/>
    <property type="match status" value="1"/>
</dbReference>